<feature type="domain" description="Transposase IS66 central" evidence="2">
    <location>
        <begin position="61"/>
        <end position="276"/>
    </location>
</feature>
<dbReference type="PANTHER" id="PTHR33678">
    <property type="entry name" value="BLL1576 PROTEIN"/>
    <property type="match status" value="1"/>
</dbReference>
<organism evidence="3 4">
    <name type="scientific">Gemmata obscuriglobus</name>
    <dbReference type="NCBI Taxonomy" id="114"/>
    <lineage>
        <taxon>Bacteria</taxon>
        <taxon>Pseudomonadati</taxon>
        <taxon>Planctomycetota</taxon>
        <taxon>Planctomycetia</taxon>
        <taxon>Gemmatales</taxon>
        <taxon>Gemmataceae</taxon>
        <taxon>Gemmata</taxon>
    </lineage>
</organism>
<dbReference type="OrthoDB" id="8241751at2"/>
<dbReference type="PANTHER" id="PTHR33678:SF1">
    <property type="entry name" value="BLL1576 PROTEIN"/>
    <property type="match status" value="1"/>
</dbReference>
<dbReference type="InterPro" id="IPR004291">
    <property type="entry name" value="Transposase_IS66_central"/>
</dbReference>
<dbReference type="AlphaFoldDB" id="A0A2Z3H6W7"/>
<dbReference type="Pfam" id="PF03050">
    <property type="entry name" value="DDE_Tnp_IS66"/>
    <property type="match status" value="1"/>
</dbReference>
<reference evidence="3 4" key="1">
    <citation type="submission" date="2018-01" db="EMBL/GenBank/DDBJ databases">
        <title>G. obscuriglobus.</title>
        <authorList>
            <person name="Franke J."/>
            <person name="Blomberg W."/>
            <person name="Selmecki A."/>
        </authorList>
    </citation>
    <scope>NUCLEOTIDE SEQUENCE [LARGE SCALE GENOMIC DNA]</scope>
    <source>
        <strain evidence="3 4">DSM 5831</strain>
    </source>
</reference>
<evidence type="ECO:0000313" key="4">
    <source>
        <dbReference type="Proteomes" id="UP000245802"/>
    </source>
</evidence>
<keyword evidence="4" id="KW-1185">Reference proteome</keyword>
<dbReference type="Proteomes" id="UP000245802">
    <property type="component" value="Chromosome"/>
</dbReference>
<protein>
    <recommendedName>
        <fullName evidence="2">Transposase IS66 central domain-containing protein</fullName>
    </recommendedName>
</protein>
<sequence length="320" mass="36076">MGRPEPAPEPRGQAPGLATRAVGPGDSGRCGRAPRPRENPRPRPPVLGSGRVSAADSRKLQLEPDYQRILDHVRSSEPIAADETGWRIGGHTAWPHAWVGDRDTAYAIDSQRSADALERVIGADWSGVLSHDGFASYERFEGAIHQQCLAHVLRRARELLERATRGAVRFPRQVIARFTEAIHWRNEYAPGTWTDDQRDAHRSQFDDRLLELVTRPRAVPAYVTLAKHLWNHFEQWFTFVFDPRVEPTNWKAEQAIRPAVVNRKVWGGNRTAAGAKAQGVLMSVFETCRRRTLSVVDHVSHTLRCFGNRLLPRPVLLPAR</sequence>
<dbReference type="EMBL" id="CP025958">
    <property type="protein sequence ID" value="AWM40112.1"/>
    <property type="molecule type" value="Genomic_DNA"/>
</dbReference>
<evidence type="ECO:0000259" key="2">
    <source>
        <dbReference type="Pfam" id="PF03050"/>
    </source>
</evidence>
<gene>
    <name evidence="3" type="ORF">C1280_25975</name>
</gene>
<dbReference type="NCBIfam" id="NF033517">
    <property type="entry name" value="transpos_IS66"/>
    <property type="match status" value="1"/>
</dbReference>
<proteinExistence type="predicted"/>
<evidence type="ECO:0000313" key="3">
    <source>
        <dbReference type="EMBL" id="AWM40112.1"/>
    </source>
</evidence>
<dbReference type="KEGG" id="gog:C1280_25975"/>
<dbReference type="InterPro" id="IPR052344">
    <property type="entry name" value="Transposase-related"/>
</dbReference>
<name>A0A2Z3H6W7_9BACT</name>
<evidence type="ECO:0000256" key="1">
    <source>
        <dbReference type="SAM" id="MobiDB-lite"/>
    </source>
</evidence>
<accession>A0A2Z3H6W7</accession>
<feature type="region of interest" description="Disordered" evidence="1">
    <location>
        <begin position="1"/>
        <end position="56"/>
    </location>
</feature>